<evidence type="ECO:0000256" key="4">
    <source>
        <dbReference type="ARBA" id="ARBA00023136"/>
    </source>
</evidence>
<dbReference type="STRING" id="1547922.ISF6_1842"/>
<evidence type="ECO:0000256" key="1">
    <source>
        <dbReference type="ARBA" id="ARBA00004127"/>
    </source>
</evidence>
<keyword evidence="3" id="KW-1133">Transmembrane helix</keyword>
<feature type="domain" description="DUF1232" evidence="5">
    <location>
        <begin position="33"/>
        <end position="68"/>
    </location>
</feature>
<gene>
    <name evidence="6" type="ORF">ISF6_1842</name>
</gene>
<dbReference type="OrthoDB" id="9804184at2"/>
<evidence type="ECO:0000256" key="3">
    <source>
        <dbReference type="ARBA" id="ARBA00022989"/>
    </source>
</evidence>
<evidence type="ECO:0000256" key="2">
    <source>
        <dbReference type="ARBA" id="ARBA00022692"/>
    </source>
</evidence>
<sequence length="99" mass="11139">MWKRLSLVWTLVRGDLKKLWWALRDPRAPGWLKAATAGLVLYLLSPVDLLPDALPIIGVVDDLVLIPLAIRWLLSQLPAELQRDLARRAMPAAEEVRPG</sequence>
<evidence type="ECO:0000313" key="6">
    <source>
        <dbReference type="EMBL" id="GAP36002.1"/>
    </source>
</evidence>
<keyword evidence="2" id="KW-0812">Transmembrane</keyword>
<keyword evidence="7" id="KW-1185">Reference proteome</keyword>
<protein>
    <submittedName>
        <fullName evidence="6">Putative membrane protein</fullName>
    </submittedName>
</protein>
<evidence type="ECO:0000313" key="7">
    <source>
        <dbReference type="Proteomes" id="UP000037660"/>
    </source>
</evidence>
<reference evidence="7" key="1">
    <citation type="submission" date="2015-07" db="EMBL/GenBank/DDBJ databases">
        <title>Discovery of a poly(ethylene terephthalate assimilation.</title>
        <authorList>
            <person name="Yoshida S."/>
            <person name="Hiraga K."/>
            <person name="Takehana T."/>
            <person name="Taniguchi I."/>
            <person name="Yamaji H."/>
            <person name="Maeda Y."/>
            <person name="Toyohara K."/>
            <person name="Miyamoto K."/>
            <person name="Kimura Y."/>
            <person name="Oda K."/>
        </authorList>
    </citation>
    <scope>NUCLEOTIDE SEQUENCE [LARGE SCALE GENOMIC DNA]</scope>
    <source>
        <strain evidence="7">NBRC 110686 / TISTR 2288 / 201-F6</strain>
    </source>
</reference>
<comment type="subcellular location">
    <subcellularLocation>
        <location evidence="1">Endomembrane system</location>
        <topology evidence="1">Multi-pass membrane protein</topology>
    </subcellularLocation>
</comment>
<keyword evidence="4" id="KW-0472">Membrane</keyword>
<organism evidence="6 7">
    <name type="scientific">Piscinibacter sakaiensis</name>
    <name type="common">Ideonella sakaiensis</name>
    <dbReference type="NCBI Taxonomy" id="1547922"/>
    <lineage>
        <taxon>Bacteria</taxon>
        <taxon>Pseudomonadati</taxon>
        <taxon>Pseudomonadota</taxon>
        <taxon>Betaproteobacteria</taxon>
        <taxon>Burkholderiales</taxon>
        <taxon>Sphaerotilaceae</taxon>
        <taxon>Piscinibacter</taxon>
    </lineage>
</organism>
<dbReference type="AlphaFoldDB" id="A0A0K8P023"/>
<name>A0A0K8P023_PISS1</name>
<dbReference type="Proteomes" id="UP000037660">
    <property type="component" value="Unassembled WGS sequence"/>
</dbReference>
<reference evidence="6 7" key="2">
    <citation type="journal article" date="2016" name="Science">
        <title>A bacterium that degrades and assimilates poly(ethylene terephthalate).</title>
        <authorList>
            <person name="Yoshida S."/>
            <person name="Hiraga K."/>
            <person name="Takehana T."/>
            <person name="Taniguchi I."/>
            <person name="Yamaji H."/>
            <person name="Maeda Y."/>
            <person name="Toyohara K."/>
            <person name="Miyamoto K."/>
            <person name="Kimura Y."/>
            <person name="Oda K."/>
        </authorList>
    </citation>
    <scope>NUCLEOTIDE SEQUENCE [LARGE SCALE GENOMIC DNA]</scope>
    <source>
        <strain evidence="7">NBRC 110686 / TISTR 2288 / 201-F6</strain>
    </source>
</reference>
<dbReference type="InterPro" id="IPR010652">
    <property type="entry name" value="DUF1232"/>
</dbReference>
<accession>A0A0K8P023</accession>
<proteinExistence type="predicted"/>
<dbReference type="RefSeq" id="WP_054020020.1">
    <property type="nucleotide sequence ID" value="NZ_BBYR01000030.1"/>
</dbReference>
<dbReference type="EMBL" id="BBYR01000030">
    <property type="protein sequence ID" value="GAP36002.1"/>
    <property type="molecule type" value="Genomic_DNA"/>
</dbReference>
<comment type="caution">
    <text evidence="6">The sequence shown here is derived from an EMBL/GenBank/DDBJ whole genome shotgun (WGS) entry which is preliminary data.</text>
</comment>
<dbReference type="GO" id="GO:0012505">
    <property type="term" value="C:endomembrane system"/>
    <property type="evidence" value="ECO:0007669"/>
    <property type="project" value="UniProtKB-SubCell"/>
</dbReference>
<dbReference type="Pfam" id="PF06803">
    <property type="entry name" value="DUF1232"/>
    <property type="match status" value="1"/>
</dbReference>
<evidence type="ECO:0000259" key="5">
    <source>
        <dbReference type="Pfam" id="PF06803"/>
    </source>
</evidence>